<dbReference type="EMBL" id="CU466930">
    <property type="protein sequence ID" value="CAO81362.1"/>
    <property type="molecule type" value="Genomic_DNA"/>
</dbReference>
<gene>
    <name evidence="1" type="ordered locus">CLOAM1512</name>
</gene>
<evidence type="ECO:0000313" key="1">
    <source>
        <dbReference type="EMBL" id="CAO81362.1"/>
    </source>
</evidence>
<sequence length="95" mass="11310">MVNYKIEICVIRVICESLFFIRVICESLFFIYEIRERIVFALLLDKQSLFRIVANAIRHRSFANGNTFFRLAWLPTETGYNDYYWTDIDLAGNKT</sequence>
<organism evidence="1 2">
    <name type="scientific">Cloacimonas acidaminovorans (strain Evry)</name>
    <dbReference type="NCBI Taxonomy" id="459349"/>
    <lineage>
        <taxon>Bacteria</taxon>
        <taxon>Pseudomonadati</taxon>
        <taxon>Candidatus Cloacimonadota</taxon>
        <taxon>Candidatus Cloacimonadia</taxon>
        <taxon>Candidatus Cloacimonadales</taxon>
        <taxon>Candidatus Cloacimonadaceae</taxon>
        <taxon>Candidatus Cloacimonas</taxon>
    </lineage>
</organism>
<dbReference type="KEGG" id="caci:CLOAM1512"/>
<evidence type="ECO:0000313" key="2">
    <source>
        <dbReference type="Proteomes" id="UP000002019"/>
    </source>
</evidence>
<dbReference type="STRING" id="459349.CLOAM1512"/>
<keyword evidence="2" id="KW-1185">Reference proteome</keyword>
<dbReference type="HOGENOM" id="CLU_2367818_0_0_0"/>
<proteinExistence type="predicted"/>
<protein>
    <submittedName>
        <fullName evidence="1">Uncharacterized protein</fullName>
    </submittedName>
</protein>
<accession>B0VFM4</accession>
<reference evidence="1 2" key="1">
    <citation type="journal article" date="2008" name="J. Bacteriol.">
        <title>'Candidatus Cloacamonas acidaminovorans': genome sequence reconstruction provides a first glimpse of a new bacterial division.</title>
        <authorList>
            <person name="Pelletier E."/>
            <person name="Kreimeyer A."/>
            <person name="Bocs S."/>
            <person name="Rouy Z."/>
            <person name="Gyapay G."/>
            <person name="Chouari R."/>
            <person name="Riviere D."/>
            <person name="Ganesan A."/>
            <person name="Daegelen P."/>
            <person name="Sghir A."/>
            <person name="Cohen G.N."/>
            <person name="Medigue C."/>
            <person name="Weissenbach J."/>
            <person name="Le Paslier D."/>
        </authorList>
    </citation>
    <scope>NUCLEOTIDE SEQUENCE [LARGE SCALE GENOMIC DNA]</scope>
    <source>
        <strain evidence="2">Evry</strain>
    </source>
</reference>
<dbReference type="Proteomes" id="UP000002019">
    <property type="component" value="Chromosome"/>
</dbReference>
<dbReference type="AlphaFoldDB" id="B0VFM4"/>
<name>B0VFM4_CLOAI</name>